<keyword evidence="3" id="KW-1185">Reference proteome</keyword>
<dbReference type="InterPro" id="IPR029058">
    <property type="entry name" value="AB_hydrolase_fold"/>
</dbReference>
<dbReference type="Pfam" id="PF07859">
    <property type="entry name" value="Abhydrolase_3"/>
    <property type="match status" value="1"/>
</dbReference>
<sequence>MRRNDFRGEPPTFLVSSGLDPFVLQNRRYAAALERAGVPVRYVEYPGLPHGFPASATRYVVSITRSAKPCAGSA</sequence>
<comment type="caution">
    <text evidence="2">The sequence shown here is derived from an EMBL/GenBank/DDBJ whole genome shotgun (WGS) entry which is preliminary data.</text>
</comment>
<name>A0ABP9QQD1_9PSEU</name>
<gene>
    <name evidence="2" type="ORF">GCM10023214_36370</name>
</gene>
<proteinExistence type="predicted"/>
<dbReference type="Proteomes" id="UP001500192">
    <property type="component" value="Unassembled WGS sequence"/>
</dbReference>
<accession>A0ABP9QQD1</accession>
<dbReference type="EMBL" id="BAABIB010000075">
    <property type="protein sequence ID" value="GAA5165415.1"/>
    <property type="molecule type" value="Genomic_DNA"/>
</dbReference>
<evidence type="ECO:0000313" key="3">
    <source>
        <dbReference type="Proteomes" id="UP001500192"/>
    </source>
</evidence>
<evidence type="ECO:0000259" key="1">
    <source>
        <dbReference type="Pfam" id="PF07859"/>
    </source>
</evidence>
<organism evidence="2 3">
    <name type="scientific">Amycolatopsis dongchuanensis</name>
    <dbReference type="NCBI Taxonomy" id="1070866"/>
    <lineage>
        <taxon>Bacteria</taxon>
        <taxon>Bacillati</taxon>
        <taxon>Actinomycetota</taxon>
        <taxon>Actinomycetes</taxon>
        <taxon>Pseudonocardiales</taxon>
        <taxon>Pseudonocardiaceae</taxon>
        <taxon>Amycolatopsis</taxon>
    </lineage>
</organism>
<dbReference type="Gene3D" id="3.40.50.1820">
    <property type="entry name" value="alpha/beta hydrolase"/>
    <property type="match status" value="1"/>
</dbReference>
<dbReference type="SUPFAM" id="SSF53474">
    <property type="entry name" value="alpha/beta-Hydrolases"/>
    <property type="match status" value="1"/>
</dbReference>
<reference evidence="3" key="1">
    <citation type="journal article" date="2019" name="Int. J. Syst. Evol. Microbiol.">
        <title>The Global Catalogue of Microorganisms (GCM) 10K type strain sequencing project: providing services to taxonomists for standard genome sequencing and annotation.</title>
        <authorList>
            <consortium name="The Broad Institute Genomics Platform"/>
            <consortium name="The Broad Institute Genome Sequencing Center for Infectious Disease"/>
            <person name="Wu L."/>
            <person name="Ma J."/>
        </authorList>
    </citation>
    <scope>NUCLEOTIDE SEQUENCE [LARGE SCALE GENOMIC DNA]</scope>
    <source>
        <strain evidence="3">JCM 18054</strain>
    </source>
</reference>
<protein>
    <recommendedName>
        <fullName evidence="1">Alpha/beta hydrolase fold-3 domain-containing protein</fullName>
    </recommendedName>
</protein>
<evidence type="ECO:0000313" key="2">
    <source>
        <dbReference type="EMBL" id="GAA5165415.1"/>
    </source>
</evidence>
<feature type="domain" description="Alpha/beta hydrolase fold-3" evidence="1">
    <location>
        <begin position="3"/>
        <end position="53"/>
    </location>
</feature>
<dbReference type="InterPro" id="IPR013094">
    <property type="entry name" value="AB_hydrolase_3"/>
</dbReference>